<keyword evidence="2 4" id="KW-0238">DNA-binding</keyword>
<evidence type="ECO:0000259" key="5">
    <source>
        <dbReference type="PROSITE" id="PS50977"/>
    </source>
</evidence>
<dbReference type="EMBL" id="LVVY01000067">
    <property type="protein sequence ID" value="OAM78718.1"/>
    <property type="molecule type" value="Genomic_DNA"/>
</dbReference>
<dbReference type="PANTHER" id="PTHR30055:SF234">
    <property type="entry name" value="HTH-TYPE TRANSCRIPTIONAL REGULATOR BETI"/>
    <property type="match status" value="1"/>
</dbReference>
<keyword evidence="1" id="KW-0805">Transcription regulation</keyword>
<dbReference type="InterPro" id="IPR001647">
    <property type="entry name" value="HTH_TetR"/>
</dbReference>
<dbReference type="PANTHER" id="PTHR30055">
    <property type="entry name" value="HTH-TYPE TRANSCRIPTIONAL REGULATOR RUTR"/>
    <property type="match status" value="1"/>
</dbReference>
<evidence type="ECO:0000313" key="7">
    <source>
        <dbReference type="Proteomes" id="UP000078389"/>
    </source>
</evidence>
<evidence type="ECO:0000313" key="6">
    <source>
        <dbReference type="EMBL" id="OAM78718.1"/>
    </source>
</evidence>
<dbReference type="Proteomes" id="UP000078389">
    <property type="component" value="Unassembled WGS sequence"/>
</dbReference>
<evidence type="ECO:0000256" key="2">
    <source>
        <dbReference type="ARBA" id="ARBA00023125"/>
    </source>
</evidence>
<dbReference type="RefSeq" id="WP_067452900.1">
    <property type="nucleotide sequence ID" value="NZ_LVVY01000067.1"/>
</dbReference>
<accession>A0A178I3I7</accession>
<keyword evidence="7" id="KW-1185">Reference proteome</keyword>
<dbReference type="PRINTS" id="PR00455">
    <property type="entry name" value="HTHTETR"/>
</dbReference>
<proteinExistence type="predicted"/>
<comment type="caution">
    <text evidence="6">The sequence shown here is derived from an EMBL/GenBank/DDBJ whole genome shotgun (WGS) entry which is preliminary data.</text>
</comment>
<dbReference type="Gene3D" id="1.10.357.10">
    <property type="entry name" value="Tetracycline Repressor, domain 2"/>
    <property type="match status" value="1"/>
</dbReference>
<gene>
    <name evidence="6" type="ORF">A3840_05145</name>
</gene>
<keyword evidence="3" id="KW-0804">Transcription</keyword>
<evidence type="ECO:0000256" key="1">
    <source>
        <dbReference type="ARBA" id="ARBA00023015"/>
    </source>
</evidence>
<dbReference type="InterPro" id="IPR009057">
    <property type="entry name" value="Homeodomain-like_sf"/>
</dbReference>
<feature type="domain" description="HTH tetR-type" evidence="5">
    <location>
        <begin position="6"/>
        <end position="66"/>
    </location>
</feature>
<dbReference type="STRING" id="1770058.A3840_05145"/>
<dbReference type="GO" id="GO:0003700">
    <property type="term" value="F:DNA-binding transcription factor activity"/>
    <property type="evidence" value="ECO:0007669"/>
    <property type="project" value="TreeGrafter"/>
</dbReference>
<dbReference type="OrthoDB" id="9809265at2"/>
<name>A0A178I3I7_9HYPH</name>
<dbReference type="GO" id="GO:0000976">
    <property type="term" value="F:transcription cis-regulatory region binding"/>
    <property type="evidence" value="ECO:0007669"/>
    <property type="project" value="TreeGrafter"/>
</dbReference>
<protein>
    <recommendedName>
        <fullName evidence="5">HTH tetR-type domain-containing protein</fullName>
    </recommendedName>
</protein>
<dbReference type="SUPFAM" id="SSF46689">
    <property type="entry name" value="Homeodomain-like"/>
    <property type="match status" value="1"/>
</dbReference>
<dbReference type="PROSITE" id="PS50977">
    <property type="entry name" value="HTH_TETR_2"/>
    <property type="match status" value="1"/>
</dbReference>
<dbReference type="Pfam" id="PF00440">
    <property type="entry name" value="TetR_N"/>
    <property type="match status" value="1"/>
</dbReference>
<evidence type="ECO:0000256" key="4">
    <source>
        <dbReference type="PROSITE-ProRule" id="PRU00335"/>
    </source>
</evidence>
<organism evidence="6 7">
    <name type="scientific">Devosia elaeis</name>
    <dbReference type="NCBI Taxonomy" id="1770058"/>
    <lineage>
        <taxon>Bacteria</taxon>
        <taxon>Pseudomonadati</taxon>
        <taxon>Pseudomonadota</taxon>
        <taxon>Alphaproteobacteria</taxon>
        <taxon>Hyphomicrobiales</taxon>
        <taxon>Devosiaceae</taxon>
        <taxon>Devosia</taxon>
    </lineage>
</organism>
<evidence type="ECO:0000256" key="3">
    <source>
        <dbReference type="ARBA" id="ARBA00023163"/>
    </source>
</evidence>
<dbReference type="SUPFAM" id="SSF48498">
    <property type="entry name" value="Tetracyclin repressor-like, C-terminal domain"/>
    <property type="match status" value="1"/>
</dbReference>
<dbReference type="InterPro" id="IPR036271">
    <property type="entry name" value="Tet_transcr_reg_TetR-rel_C_sf"/>
</dbReference>
<dbReference type="InterPro" id="IPR050109">
    <property type="entry name" value="HTH-type_TetR-like_transc_reg"/>
</dbReference>
<reference evidence="6 7" key="1">
    <citation type="submission" date="2016-03" db="EMBL/GenBank/DDBJ databases">
        <title>Genome sequencing of Devosia sp. S37.</title>
        <authorList>
            <person name="Mohd Nor M."/>
        </authorList>
    </citation>
    <scope>NUCLEOTIDE SEQUENCE [LARGE SCALE GENOMIC DNA]</scope>
    <source>
        <strain evidence="6 7">S37</strain>
    </source>
</reference>
<dbReference type="AlphaFoldDB" id="A0A178I3I7"/>
<feature type="DNA-binding region" description="H-T-H motif" evidence="4">
    <location>
        <begin position="29"/>
        <end position="48"/>
    </location>
</feature>
<sequence>MSFIEEQRRRQIIDATISVLARHGVAQTSLSRIAAEAGISKSVISYHFDGKAEIFRQLFATIGARIEAAILPEIERAEDSWGRIAAYIGGQLAYMEAHREELLAIAHIALSHVGTGAAPDYIARVEIEEHELLRDWLKEGQADGSFTTFDADAMATTIAGAIEGTLSRWANDPRTDLDLFAAELIALFGRAVRAGGHG</sequence>